<proteinExistence type="predicted"/>
<dbReference type="InterPro" id="IPR012334">
    <property type="entry name" value="Pectin_lyas_fold"/>
</dbReference>
<protein>
    <recommendedName>
        <fullName evidence="4">Pectate lyase superfamily protein domain-containing protein</fullName>
    </recommendedName>
</protein>
<dbReference type="InterPro" id="IPR011050">
    <property type="entry name" value="Pectin_lyase_fold/virulence"/>
</dbReference>
<keyword evidence="1" id="KW-0732">Signal</keyword>
<evidence type="ECO:0000256" key="1">
    <source>
        <dbReference type="SAM" id="SignalP"/>
    </source>
</evidence>
<dbReference type="Proteomes" id="UP000549052">
    <property type="component" value="Unassembled WGS sequence"/>
</dbReference>
<evidence type="ECO:0000313" key="2">
    <source>
        <dbReference type="EMBL" id="MBA8877184.1"/>
    </source>
</evidence>
<sequence length="796" mass="83299">MRMFFWLNLLFLVPASAFAQSRPDMGPSTSTIGNAPIAGNTTEVLPSDSGKPLPAAVGTTDTPSNDAIYYIAPGTGAVALTVNSKLSQIINAADFGLVSDNCATDATGPLRAAIAAAAGKKLVIPAGTFCLNTASSTLQITSPIEIEGQGTAGTLIKWNAPFGTNYAPTIDVLADNVTVHDLAFDGNSVNDNYLDSVYYGGVVTSPMTPWGEVAFVIEGNNFTGYNLKVRRAFNNCIGIGKITADGKKPIFGSPRNVNLNNIYTEYCGNGIAAANQPIPGHNGFGVDNGSGSYVNISNVIDRQSFANFGNDLNAGAGVNWTNAWGYFARRDPAHTAAVPASGFGFYNGSAGGMFNNINIISPDTFGVLAGASASQTSWNNITVRGAGRQCLIIGATSSNWNNVECESPSKALAGGYAAVRIRNDEVTCDEHRRNCQPLPISNLRMNNLVIEGATNTRAQQNAPPTWSYAIETTGGPHNVTGIINMNKASGEKGPTAFNIDPAVTGLQINHKEALTHSFGDPMIDSLSPYSFAFGGLTNVKSTGQNASWQSAGFGDVANNGSLFVSDTAIPAKRLAFGWDPVNNISVVQSIQAHVAPQPLALNPSGGNVYLGQQTLTPASVAGFPYMGSIAGKPTGTPPAISGMAPFTFDATNRNLNIYSGDWLRIPTVAASAADMWEGTANRLVQPPSVNAADAPVTLNDDLHVVLNFSTGKNYSLHLTLPVTNLDNPLNVVPGRTGFIRISQDATGGRSVAFGNAFKFPGGIPCVVASAPNAISYIRWSAFSSTELSTACDLDVR</sequence>
<feature type="chain" id="PRO_5032811958" description="Pectate lyase superfamily protein domain-containing protein" evidence="1">
    <location>
        <begin position="20"/>
        <end position="796"/>
    </location>
</feature>
<comment type="caution">
    <text evidence="2">The sequence shown here is derived from an EMBL/GenBank/DDBJ whole genome shotgun (WGS) entry which is preliminary data.</text>
</comment>
<evidence type="ECO:0000313" key="3">
    <source>
        <dbReference type="Proteomes" id="UP000549052"/>
    </source>
</evidence>
<keyword evidence="3" id="KW-1185">Reference proteome</keyword>
<dbReference type="SUPFAM" id="SSF51126">
    <property type="entry name" value="Pectin lyase-like"/>
    <property type="match status" value="1"/>
</dbReference>
<reference evidence="2 3" key="1">
    <citation type="submission" date="2020-07" db="EMBL/GenBank/DDBJ databases">
        <title>Genomic Encyclopedia of Type Strains, Phase IV (KMG-V): Genome sequencing to study the core and pangenomes of soil and plant-associated prokaryotes.</title>
        <authorList>
            <person name="Whitman W."/>
        </authorList>
    </citation>
    <scope>NUCLEOTIDE SEQUENCE [LARGE SCALE GENOMIC DNA]</scope>
    <source>
        <strain evidence="2 3">AN3</strain>
    </source>
</reference>
<gene>
    <name evidence="2" type="ORF">FHW16_000866</name>
</gene>
<accession>A0A839EI07</accession>
<dbReference type="AlphaFoldDB" id="A0A839EI07"/>
<dbReference type="RefSeq" id="WP_182547884.1">
    <property type="nucleotide sequence ID" value="NZ_JACGXN010000001.1"/>
</dbReference>
<feature type="signal peptide" evidence="1">
    <location>
        <begin position="1"/>
        <end position="19"/>
    </location>
</feature>
<dbReference type="Gene3D" id="2.160.20.10">
    <property type="entry name" value="Single-stranded right-handed beta-helix, Pectin lyase-like"/>
    <property type="match status" value="1"/>
</dbReference>
<evidence type="ECO:0008006" key="4">
    <source>
        <dbReference type="Google" id="ProtNLM"/>
    </source>
</evidence>
<name>A0A839EI07_9HYPH</name>
<organism evidence="2 3">
    <name type="scientific">Phyllobacterium myrsinacearum</name>
    <dbReference type="NCBI Taxonomy" id="28101"/>
    <lineage>
        <taxon>Bacteria</taxon>
        <taxon>Pseudomonadati</taxon>
        <taxon>Pseudomonadota</taxon>
        <taxon>Alphaproteobacteria</taxon>
        <taxon>Hyphomicrobiales</taxon>
        <taxon>Phyllobacteriaceae</taxon>
        <taxon>Phyllobacterium</taxon>
    </lineage>
</organism>
<dbReference type="EMBL" id="JACGXN010000001">
    <property type="protein sequence ID" value="MBA8877184.1"/>
    <property type="molecule type" value="Genomic_DNA"/>
</dbReference>